<feature type="compositionally biased region" description="Low complexity" evidence="6">
    <location>
        <begin position="148"/>
        <end position="168"/>
    </location>
</feature>
<dbReference type="SMART" id="SM00380">
    <property type="entry name" value="AP2"/>
    <property type="match status" value="1"/>
</dbReference>
<dbReference type="PRINTS" id="PR00367">
    <property type="entry name" value="ETHRSPELEMNT"/>
</dbReference>
<evidence type="ECO:0000259" key="7">
    <source>
        <dbReference type="PROSITE" id="PS51032"/>
    </source>
</evidence>
<evidence type="ECO:0000256" key="1">
    <source>
        <dbReference type="ARBA" id="ARBA00004123"/>
    </source>
</evidence>
<dbReference type="InterPro" id="IPR016177">
    <property type="entry name" value="DNA-bd_dom_sf"/>
</dbReference>
<comment type="caution">
    <text evidence="8">The sequence shown here is derived from an EMBL/GenBank/DDBJ whole genome shotgun (WGS) entry which is preliminary data.</text>
</comment>
<name>A0A200QGR2_MACCD</name>
<feature type="region of interest" description="Disordered" evidence="6">
    <location>
        <begin position="40"/>
        <end position="70"/>
    </location>
</feature>
<dbReference type="FunCoup" id="A0A200QGR2">
    <property type="interactions" value="65"/>
</dbReference>
<feature type="compositionally biased region" description="Basic residues" evidence="6">
    <location>
        <begin position="137"/>
        <end position="147"/>
    </location>
</feature>
<dbReference type="InterPro" id="IPR036955">
    <property type="entry name" value="AP2/ERF_dom_sf"/>
</dbReference>
<dbReference type="Gene3D" id="3.30.730.10">
    <property type="entry name" value="AP2/ERF domain"/>
    <property type="match status" value="1"/>
</dbReference>
<proteinExistence type="predicted"/>
<organism evidence="8 9">
    <name type="scientific">Macleaya cordata</name>
    <name type="common">Five-seeded plume-poppy</name>
    <name type="synonym">Bocconia cordata</name>
    <dbReference type="NCBI Taxonomy" id="56857"/>
    <lineage>
        <taxon>Eukaryota</taxon>
        <taxon>Viridiplantae</taxon>
        <taxon>Streptophyta</taxon>
        <taxon>Embryophyta</taxon>
        <taxon>Tracheophyta</taxon>
        <taxon>Spermatophyta</taxon>
        <taxon>Magnoliopsida</taxon>
        <taxon>Ranunculales</taxon>
        <taxon>Papaveraceae</taxon>
        <taxon>Papaveroideae</taxon>
        <taxon>Macleaya</taxon>
    </lineage>
</organism>
<sequence>MLTTNNNNIISKERPPYIDRSAFLFHEKRLIIVDRSSRYGKRPLPYETSEEKEELQPTEHDHEDDDHQQHQLQQNINYIYPNYNYSAAASGTSSSSSSTTTTTSIKSEQDMTAMVSALSHVISTTSMDNITSPRISDHHHHHHHHHLQGSQQQVLMAVQQQDDQGNPQQRRRHYRGVRQRPWGKWAAEIRDPKKAARVWLGTFDTAEGAAIAYDEAALRFKGTKAKLNFPERLQSSPGMMRISTTTDTSTTHHQPSYYGNVNINPPARAPVIPPTPTFAYQSYDQQEAFPDLFQYAQILQSSGDDDLQNVASHLYNIQQQQQQQQQQSFLPPSSTPSTTSASSSTISSLFGSSSSSSERLPHDHDLHGRDSTDHRSYSRD</sequence>
<evidence type="ECO:0000256" key="6">
    <source>
        <dbReference type="SAM" id="MobiDB-lite"/>
    </source>
</evidence>
<feature type="compositionally biased region" description="Low complexity" evidence="6">
    <location>
        <begin position="321"/>
        <end position="357"/>
    </location>
</feature>
<feature type="domain" description="AP2/ERF" evidence="7">
    <location>
        <begin position="173"/>
        <end position="230"/>
    </location>
</feature>
<feature type="region of interest" description="Disordered" evidence="6">
    <location>
        <begin position="321"/>
        <end position="380"/>
    </location>
</feature>
<dbReference type="PROSITE" id="PS51032">
    <property type="entry name" value="AP2_ERF"/>
    <property type="match status" value="1"/>
</dbReference>
<dbReference type="PANTHER" id="PTHR31190">
    <property type="entry name" value="DNA-BINDING DOMAIN"/>
    <property type="match status" value="1"/>
</dbReference>
<keyword evidence="4" id="KW-0804">Transcription</keyword>
<evidence type="ECO:0000256" key="5">
    <source>
        <dbReference type="ARBA" id="ARBA00023242"/>
    </source>
</evidence>
<dbReference type="EMBL" id="MVGT01002051">
    <property type="protein sequence ID" value="OVA09683.1"/>
    <property type="molecule type" value="Genomic_DNA"/>
</dbReference>
<dbReference type="InterPro" id="IPR001471">
    <property type="entry name" value="AP2/ERF_dom"/>
</dbReference>
<dbReference type="GO" id="GO:0005634">
    <property type="term" value="C:nucleus"/>
    <property type="evidence" value="ECO:0007669"/>
    <property type="project" value="UniProtKB-SubCell"/>
</dbReference>
<feature type="compositionally biased region" description="Basic and acidic residues" evidence="6">
    <location>
        <begin position="54"/>
        <end position="69"/>
    </location>
</feature>
<evidence type="ECO:0000313" key="8">
    <source>
        <dbReference type="EMBL" id="OVA09683.1"/>
    </source>
</evidence>
<dbReference type="InParanoid" id="A0A200QGR2"/>
<keyword evidence="2" id="KW-0805">Transcription regulation</keyword>
<evidence type="ECO:0000256" key="4">
    <source>
        <dbReference type="ARBA" id="ARBA00023163"/>
    </source>
</evidence>
<keyword evidence="3" id="KW-0238">DNA-binding</keyword>
<comment type="subcellular location">
    <subcellularLocation>
        <location evidence="1">Nucleus</location>
    </subcellularLocation>
</comment>
<protein>
    <submittedName>
        <fullName evidence="8">AP2/ERF domain</fullName>
    </submittedName>
</protein>
<dbReference type="OrthoDB" id="1925932at2759"/>
<dbReference type="GO" id="GO:0009873">
    <property type="term" value="P:ethylene-activated signaling pathway"/>
    <property type="evidence" value="ECO:0007669"/>
    <property type="project" value="InterPro"/>
</dbReference>
<dbReference type="PANTHER" id="PTHR31190:SF489">
    <property type="entry name" value="ETHYLENE-RESPONSIVE TRANSCRIPTION FACTOR ERF113-RELATED"/>
    <property type="match status" value="1"/>
</dbReference>
<dbReference type="SUPFAM" id="SSF54171">
    <property type="entry name" value="DNA-binding domain"/>
    <property type="match status" value="1"/>
</dbReference>
<feature type="compositionally biased region" description="Basic and acidic residues" evidence="6">
    <location>
        <begin position="359"/>
        <end position="380"/>
    </location>
</feature>
<dbReference type="CDD" id="cd00018">
    <property type="entry name" value="AP2"/>
    <property type="match status" value="1"/>
</dbReference>
<dbReference type="FunFam" id="3.30.730.10:FF:000001">
    <property type="entry name" value="Ethylene-responsive transcription factor 2"/>
    <property type="match status" value="1"/>
</dbReference>
<dbReference type="AlphaFoldDB" id="A0A200QGR2"/>
<evidence type="ECO:0000256" key="2">
    <source>
        <dbReference type="ARBA" id="ARBA00023015"/>
    </source>
</evidence>
<dbReference type="OMA" id="TEHDHED"/>
<dbReference type="InterPro" id="IPR044808">
    <property type="entry name" value="ERF_plant"/>
</dbReference>
<evidence type="ECO:0000313" key="9">
    <source>
        <dbReference type="Proteomes" id="UP000195402"/>
    </source>
</evidence>
<dbReference type="GO" id="GO:0003700">
    <property type="term" value="F:DNA-binding transcription factor activity"/>
    <property type="evidence" value="ECO:0007669"/>
    <property type="project" value="InterPro"/>
</dbReference>
<dbReference type="GO" id="GO:0003677">
    <property type="term" value="F:DNA binding"/>
    <property type="evidence" value="ECO:0007669"/>
    <property type="project" value="UniProtKB-KW"/>
</dbReference>
<evidence type="ECO:0000256" key="3">
    <source>
        <dbReference type="ARBA" id="ARBA00023125"/>
    </source>
</evidence>
<feature type="region of interest" description="Disordered" evidence="6">
    <location>
        <begin position="131"/>
        <end position="179"/>
    </location>
</feature>
<keyword evidence="5" id="KW-0539">Nucleus</keyword>
<dbReference type="STRING" id="56857.A0A200QGR2"/>
<accession>A0A200QGR2</accession>
<reference evidence="8 9" key="1">
    <citation type="journal article" date="2017" name="Mol. Plant">
        <title>The Genome of Medicinal Plant Macleaya cordata Provides New Insights into Benzylisoquinoline Alkaloids Metabolism.</title>
        <authorList>
            <person name="Liu X."/>
            <person name="Liu Y."/>
            <person name="Huang P."/>
            <person name="Ma Y."/>
            <person name="Qing Z."/>
            <person name="Tang Q."/>
            <person name="Cao H."/>
            <person name="Cheng P."/>
            <person name="Zheng Y."/>
            <person name="Yuan Z."/>
            <person name="Zhou Y."/>
            <person name="Liu J."/>
            <person name="Tang Z."/>
            <person name="Zhuo Y."/>
            <person name="Zhang Y."/>
            <person name="Yu L."/>
            <person name="Huang J."/>
            <person name="Yang P."/>
            <person name="Peng Q."/>
            <person name="Zhang J."/>
            <person name="Jiang W."/>
            <person name="Zhang Z."/>
            <person name="Lin K."/>
            <person name="Ro D.K."/>
            <person name="Chen X."/>
            <person name="Xiong X."/>
            <person name="Shang Y."/>
            <person name="Huang S."/>
            <person name="Zeng J."/>
        </authorList>
    </citation>
    <scope>NUCLEOTIDE SEQUENCE [LARGE SCALE GENOMIC DNA]</scope>
    <source>
        <strain evidence="9">cv. BLH2017</strain>
        <tissue evidence="8">Root</tissue>
    </source>
</reference>
<keyword evidence="9" id="KW-1185">Reference proteome</keyword>
<dbReference type="Proteomes" id="UP000195402">
    <property type="component" value="Unassembled WGS sequence"/>
</dbReference>
<dbReference type="Pfam" id="PF00847">
    <property type="entry name" value="AP2"/>
    <property type="match status" value="1"/>
</dbReference>
<feature type="compositionally biased region" description="Basic residues" evidence="6">
    <location>
        <begin position="169"/>
        <end position="178"/>
    </location>
</feature>
<gene>
    <name evidence="8" type="ORF">BVC80_9101g221</name>
</gene>